<reference evidence="1 2" key="1">
    <citation type="submission" date="2019-03" db="EMBL/GenBank/DDBJ databases">
        <title>Draft genome of Massilia hortus sp. nov., a novel bacterial species of the Oxalobacteraceae family.</title>
        <authorList>
            <person name="Peta V."/>
            <person name="Raths R."/>
            <person name="Bucking H."/>
        </authorList>
    </citation>
    <scope>NUCLEOTIDE SEQUENCE [LARGE SCALE GENOMIC DNA]</scope>
    <source>
        <strain evidence="1 2">ONC3</strain>
    </source>
</reference>
<dbReference type="EMBL" id="SPUM01000018">
    <property type="protein sequence ID" value="TFW34989.1"/>
    <property type="molecule type" value="Genomic_DNA"/>
</dbReference>
<dbReference type="AlphaFoldDB" id="A0A4Y9T480"/>
<organism evidence="1 2">
    <name type="scientific">Massilia horti</name>
    <dbReference type="NCBI Taxonomy" id="2562153"/>
    <lineage>
        <taxon>Bacteria</taxon>
        <taxon>Pseudomonadati</taxon>
        <taxon>Pseudomonadota</taxon>
        <taxon>Betaproteobacteria</taxon>
        <taxon>Burkholderiales</taxon>
        <taxon>Oxalobacteraceae</taxon>
        <taxon>Telluria group</taxon>
        <taxon>Massilia</taxon>
    </lineage>
</organism>
<sequence length="103" mass="11580">MTSPYEAVFLLPIGAQKRLGDCGWEFSSSKRLPRALLLSLASTLRLEEGNSYLGMEVYHGEGLKLTAIADRRGIEHIFIQIWSRPKQEIEKAVACDEVEVFTP</sequence>
<proteinExistence type="predicted"/>
<protein>
    <submittedName>
        <fullName evidence="1">Uncharacterized protein</fullName>
    </submittedName>
</protein>
<dbReference type="Proteomes" id="UP000297258">
    <property type="component" value="Unassembled WGS sequence"/>
</dbReference>
<keyword evidence="2" id="KW-1185">Reference proteome</keyword>
<accession>A0A4Y9T480</accession>
<name>A0A4Y9T480_9BURK</name>
<evidence type="ECO:0000313" key="2">
    <source>
        <dbReference type="Proteomes" id="UP000297258"/>
    </source>
</evidence>
<gene>
    <name evidence="1" type="ORF">E4O92_02590</name>
</gene>
<dbReference type="RefSeq" id="WP_135188191.1">
    <property type="nucleotide sequence ID" value="NZ_SPUM01000018.1"/>
</dbReference>
<comment type="caution">
    <text evidence="1">The sequence shown here is derived from an EMBL/GenBank/DDBJ whole genome shotgun (WGS) entry which is preliminary data.</text>
</comment>
<evidence type="ECO:0000313" key="1">
    <source>
        <dbReference type="EMBL" id="TFW34989.1"/>
    </source>
</evidence>